<evidence type="ECO:0000313" key="1">
    <source>
        <dbReference type="EMBL" id="TWV36167.1"/>
    </source>
</evidence>
<gene>
    <name evidence="1" type="ORF">FRZ03_25875</name>
</gene>
<dbReference type="AlphaFoldDB" id="A0A5C6J6R9"/>
<name>A0A5C6J6R9_9ACTN</name>
<accession>A0A5C6J6R9</accession>
<sequence>MPDQAAQRRRPARRGAEWAGNSVAVLLATCARRVDGQMPDLASGLEAAEDHP</sequence>
<dbReference type="Proteomes" id="UP000320481">
    <property type="component" value="Unassembled WGS sequence"/>
</dbReference>
<comment type="caution">
    <text evidence="1">The sequence shown here is derived from an EMBL/GenBank/DDBJ whole genome shotgun (WGS) entry which is preliminary data.</text>
</comment>
<protein>
    <submittedName>
        <fullName evidence="1">Integrase</fullName>
    </submittedName>
</protein>
<evidence type="ECO:0000313" key="2">
    <source>
        <dbReference type="Proteomes" id="UP000320481"/>
    </source>
</evidence>
<dbReference type="EMBL" id="VOGW01000156">
    <property type="protein sequence ID" value="TWV36167.1"/>
    <property type="molecule type" value="Genomic_DNA"/>
</dbReference>
<keyword evidence="2" id="KW-1185">Reference proteome</keyword>
<reference evidence="1" key="1">
    <citation type="journal article" date="2019" name="Microbiol. Resour. Announc.">
        <title>Draft Genomic Sequences of Streptomyces misionensis and Streptomyces albidoflavus, bacteria applied for phytopathogen biocontrol.</title>
        <authorList>
            <person name="Pylro V."/>
            <person name="Dias A."/>
            <person name="Andreote F."/>
            <person name="Varani A."/>
            <person name="Andreote C."/>
            <person name="Bernardo E."/>
            <person name="Martins T."/>
        </authorList>
    </citation>
    <scope>NUCLEOTIDE SEQUENCE [LARGE SCALE GENOMIC DNA]</scope>
    <source>
        <strain evidence="1">66</strain>
    </source>
</reference>
<organism evidence="1 2">
    <name type="scientific">Streptomyces misionensis</name>
    <dbReference type="NCBI Taxonomy" id="67331"/>
    <lineage>
        <taxon>Bacteria</taxon>
        <taxon>Bacillati</taxon>
        <taxon>Actinomycetota</taxon>
        <taxon>Actinomycetes</taxon>
        <taxon>Kitasatosporales</taxon>
        <taxon>Streptomycetaceae</taxon>
        <taxon>Streptomyces</taxon>
    </lineage>
</organism>
<proteinExistence type="predicted"/>